<dbReference type="Proteomes" id="UP001174208">
    <property type="component" value="Unassembled WGS sequence"/>
</dbReference>
<gene>
    <name evidence="8" type="primary">fliN</name>
    <name evidence="8" type="ORF">P5G50_02945</name>
</gene>
<dbReference type="RefSeq" id="WP_301211585.1">
    <property type="nucleotide sequence ID" value="NZ_JAROCF010000001.1"/>
</dbReference>
<keyword evidence="4" id="KW-0145">Chemotaxis</keyword>
<keyword evidence="5" id="KW-0283">Flagellar rotation</keyword>
<sequence>MNNLTIAPGDTLSLAQAQSAAEALAAVLPTGVPLSALLESGRSFEGRTASAVVASFVGAVSADLAVVLLEAPTLVDDGAEGSPVVALQDVLQPALEAAAATLGAGVLDDARIEEAAELFADPGTTVFALNGAGGVAGWFALRGRASTLPSRPTAGAIAGKLARISNVEMALTVEIGRTRMAVRDVLAMEPGAVIELDRSAGSPADVLLNGRLIAHGEIVVVDQDYAVRITKILDAAEELD</sequence>
<dbReference type="SUPFAM" id="SSF101801">
    <property type="entry name" value="Surface presentation of antigens (SPOA)"/>
    <property type="match status" value="1"/>
</dbReference>
<evidence type="ECO:0000256" key="5">
    <source>
        <dbReference type="ARBA" id="ARBA00022779"/>
    </source>
</evidence>
<dbReference type="NCBIfam" id="TIGR02480">
    <property type="entry name" value="fliN"/>
    <property type="match status" value="1"/>
</dbReference>
<evidence type="ECO:0000256" key="2">
    <source>
        <dbReference type="ARBA" id="ARBA00009226"/>
    </source>
</evidence>
<comment type="similarity">
    <text evidence="2">Belongs to the FliN/MopA/SpaO family.</text>
</comment>
<dbReference type="PRINTS" id="PR00956">
    <property type="entry name" value="FLGMOTORFLIN"/>
</dbReference>
<keyword evidence="8" id="KW-0966">Cell projection</keyword>
<dbReference type="InterPro" id="IPR036429">
    <property type="entry name" value="SpoA-like_sf"/>
</dbReference>
<dbReference type="InterPro" id="IPR001543">
    <property type="entry name" value="FliN-like_C"/>
</dbReference>
<dbReference type="Gene3D" id="2.30.330.10">
    <property type="entry name" value="SpoA-like"/>
    <property type="match status" value="1"/>
</dbReference>
<evidence type="ECO:0000313" key="8">
    <source>
        <dbReference type="EMBL" id="MDN4613401.1"/>
    </source>
</evidence>
<protein>
    <submittedName>
        <fullName evidence="8">Flagellar motor switch protein FliN</fullName>
    </submittedName>
</protein>
<organism evidence="8 9">
    <name type="scientific">Leifsonia williamsii</name>
    <dbReference type="NCBI Taxonomy" id="3035919"/>
    <lineage>
        <taxon>Bacteria</taxon>
        <taxon>Bacillati</taxon>
        <taxon>Actinomycetota</taxon>
        <taxon>Actinomycetes</taxon>
        <taxon>Micrococcales</taxon>
        <taxon>Microbacteriaceae</taxon>
        <taxon>Leifsonia</taxon>
    </lineage>
</organism>
<evidence type="ECO:0000256" key="6">
    <source>
        <dbReference type="ARBA" id="ARBA00023136"/>
    </source>
</evidence>
<evidence type="ECO:0000259" key="7">
    <source>
        <dbReference type="Pfam" id="PF01052"/>
    </source>
</evidence>
<keyword evidence="8" id="KW-0282">Flagellum</keyword>
<dbReference type="InterPro" id="IPR001172">
    <property type="entry name" value="FliN_T3SS_HrcQb"/>
</dbReference>
<reference evidence="8" key="1">
    <citation type="submission" date="2023-06" db="EMBL/GenBank/DDBJ databases">
        <title>MT1 and MT2 Draft Genomes of Novel Species.</title>
        <authorList>
            <person name="Venkateswaran K."/>
        </authorList>
    </citation>
    <scope>NUCLEOTIDE SEQUENCE</scope>
    <source>
        <strain evidence="8">F6_8S_P_1B</strain>
    </source>
</reference>
<evidence type="ECO:0000256" key="3">
    <source>
        <dbReference type="ARBA" id="ARBA00022475"/>
    </source>
</evidence>
<dbReference type="Pfam" id="PF01052">
    <property type="entry name" value="FliMN_C"/>
    <property type="match status" value="1"/>
</dbReference>
<keyword evidence="3" id="KW-1003">Cell membrane</keyword>
<name>A0ABT8K7J3_9MICO</name>
<accession>A0ABT8K7J3</accession>
<dbReference type="PANTHER" id="PTHR43484:SF1">
    <property type="entry name" value="FLAGELLAR MOTOR SWITCH PROTEIN FLIN"/>
    <property type="match status" value="1"/>
</dbReference>
<keyword evidence="9" id="KW-1185">Reference proteome</keyword>
<dbReference type="InterPro" id="IPR012826">
    <property type="entry name" value="FliN"/>
</dbReference>
<dbReference type="PANTHER" id="PTHR43484">
    <property type="match status" value="1"/>
</dbReference>
<keyword evidence="8" id="KW-0969">Cilium</keyword>
<keyword evidence="6" id="KW-0472">Membrane</keyword>
<dbReference type="EMBL" id="JAROCF010000001">
    <property type="protein sequence ID" value="MDN4613401.1"/>
    <property type="molecule type" value="Genomic_DNA"/>
</dbReference>
<comment type="subcellular location">
    <subcellularLocation>
        <location evidence="1">Cell membrane</location>
        <topology evidence="1">Peripheral membrane protein</topology>
        <orientation evidence="1">Cytoplasmic side</orientation>
    </subcellularLocation>
</comment>
<comment type="caution">
    <text evidence="8">The sequence shown here is derived from an EMBL/GenBank/DDBJ whole genome shotgun (WGS) entry which is preliminary data.</text>
</comment>
<dbReference type="InterPro" id="IPR051469">
    <property type="entry name" value="FliN/MopA/SpaO"/>
</dbReference>
<proteinExistence type="inferred from homology"/>
<evidence type="ECO:0000256" key="1">
    <source>
        <dbReference type="ARBA" id="ARBA00004413"/>
    </source>
</evidence>
<feature type="domain" description="Flagellar motor switch protein FliN-like C-terminal" evidence="7">
    <location>
        <begin position="163"/>
        <end position="233"/>
    </location>
</feature>
<evidence type="ECO:0000313" key="9">
    <source>
        <dbReference type="Proteomes" id="UP001174208"/>
    </source>
</evidence>
<evidence type="ECO:0000256" key="4">
    <source>
        <dbReference type="ARBA" id="ARBA00022500"/>
    </source>
</evidence>